<name>A0A1W6ZR45_9HYPH</name>
<dbReference type="InterPro" id="IPR042100">
    <property type="entry name" value="Bug_dom1"/>
</dbReference>
<evidence type="ECO:0000313" key="2">
    <source>
        <dbReference type="EMBL" id="ARP99846.1"/>
    </source>
</evidence>
<dbReference type="EMBL" id="CP021112">
    <property type="protein sequence ID" value="ARP99846.1"/>
    <property type="molecule type" value="Genomic_DNA"/>
</dbReference>
<dbReference type="Gene3D" id="3.40.190.150">
    <property type="entry name" value="Bordetella uptake gene, domain 1"/>
    <property type="match status" value="1"/>
</dbReference>
<protein>
    <submittedName>
        <fullName evidence="2">Tricarboxylate transporter</fullName>
    </submittedName>
</protein>
<keyword evidence="3" id="KW-1185">Reference proteome</keyword>
<dbReference type="InterPro" id="IPR005064">
    <property type="entry name" value="BUG"/>
</dbReference>
<dbReference type="PANTHER" id="PTHR42928:SF1">
    <property type="entry name" value="BLR4371 PROTEIN"/>
    <property type="match status" value="1"/>
</dbReference>
<reference evidence="2 3" key="1">
    <citation type="submission" date="2017-05" db="EMBL/GenBank/DDBJ databases">
        <title>Full genome sequence of Pseudorhodoplanes sinuspersici.</title>
        <authorList>
            <person name="Dastgheib S.M.M."/>
            <person name="Shavandi M."/>
            <person name="Tirandaz H."/>
        </authorList>
    </citation>
    <scope>NUCLEOTIDE SEQUENCE [LARGE SCALE GENOMIC DNA]</scope>
    <source>
        <strain evidence="2 3">RIPI110</strain>
    </source>
</reference>
<accession>A0A1W6ZR45</accession>
<evidence type="ECO:0000313" key="3">
    <source>
        <dbReference type="Proteomes" id="UP000194137"/>
    </source>
</evidence>
<gene>
    <name evidence="2" type="ORF">CAK95_12710</name>
</gene>
<organism evidence="2 3">
    <name type="scientific">Pseudorhodoplanes sinuspersici</name>
    <dbReference type="NCBI Taxonomy" id="1235591"/>
    <lineage>
        <taxon>Bacteria</taxon>
        <taxon>Pseudomonadati</taxon>
        <taxon>Pseudomonadota</taxon>
        <taxon>Alphaproteobacteria</taxon>
        <taxon>Hyphomicrobiales</taxon>
        <taxon>Pseudorhodoplanes</taxon>
    </lineage>
</organism>
<dbReference type="RefSeq" id="WP_086088251.1">
    <property type="nucleotide sequence ID" value="NZ_CP021112.1"/>
</dbReference>
<dbReference type="CDD" id="cd07012">
    <property type="entry name" value="PBP2_Bug_TTT"/>
    <property type="match status" value="1"/>
</dbReference>
<dbReference type="STRING" id="1235591.CAK95_12710"/>
<dbReference type="Pfam" id="PF03401">
    <property type="entry name" value="TctC"/>
    <property type="match status" value="1"/>
</dbReference>
<evidence type="ECO:0000256" key="1">
    <source>
        <dbReference type="ARBA" id="ARBA00006987"/>
    </source>
</evidence>
<dbReference type="AlphaFoldDB" id="A0A1W6ZR45"/>
<dbReference type="PANTHER" id="PTHR42928">
    <property type="entry name" value="TRICARBOXYLATE-BINDING PROTEIN"/>
    <property type="match status" value="1"/>
</dbReference>
<sequence>MTFFAKQFACGALAALCASGIALPANAAWEPTRPVEFIIPAGTGGGADQMARTIQGIVTKHNLMKQPMVVINKAGGAGGEGFLDVKSSAGNPHKIIITLSNLFTTPLATGIPFNWKDLTPVAMLALDEFVLWVNADKPYKNVKDYVAALKAAPPGSMKMGGTGSKQEDQIITVAVEKATGGKFTYIPFRGGGEVAVQLVGNHVDSTVNNPIEAVAQWRGGKVRPLCVFDGQSMAYKDAIADGKSWADIPTCKSQGLDMEYLMLRGIFMTPKATKDQVAYYVELFKKVRDTPEWKDFMKSGAFNTTFMTGDEYAKWVGTEEQRHKQLMQEAGFLAGN</sequence>
<dbReference type="Gene3D" id="3.40.190.10">
    <property type="entry name" value="Periplasmic binding protein-like II"/>
    <property type="match status" value="1"/>
</dbReference>
<dbReference type="KEGG" id="psin:CAK95_12710"/>
<dbReference type="OrthoDB" id="7246401at2"/>
<proteinExistence type="inferred from homology"/>
<dbReference type="Proteomes" id="UP000194137">
    <property type="component" value="Chromosome"/>
</dbReference>
<dbReference type="PIRSF" id="PIRSF017082">
    <property type="entry name" value="YflP"/>
    <property type="match status" value="1"/>
</dbReference>
<comment type="similarity">
    <text evidence="1">Belongs to the UPF0065 (bug) family.</text>
</comment>